<dbReference type="InterPro" id="IPR001387">
    <property type="entry name" value="Cro/C1-type_HTH"/>
</dbReference>
<evidence type="ECO:0000259" key="2">
    <source>
        <dbReference type="PROSITE" id="PS50943"/>
    </source>
</evidence>
<dbReference type="InterPro" id="IPR010982">
    <property type="entry name" value="Lambda_DNA-bd_dom_sf"/>
</dbReference>
<dbReference type="SUPFAM" id="SSF47413">
    <property type="entry name" value="lambda repressor-like DNA-binding domains"/>
    <property type="match status" value="1"/>
</dbReference>
<dbReference type="PANTHER" id="PTHR46558:SF11">
    <property type="entry name" value="HTH-TYPE TRANSCRIPTIONAL REGULATOR XRE"/>
    <property type="match status" value="1"/>
</dbReference>
<dbReference type="GO" id="GO:0005506">
    <property type="term" value="F:iron ion binding"/>
    <property type="evidence" value="ECO:0007669"/>
    <property type="project" value="InterPro"/>
</dbReference>
<dbReference type="AlphaFoldDB" id="A0A7G5BZG3"/>
<dbReference type="Pfam" id="PF01381">
    <property type="entry name" value="HTH_3"/>
    <property type="match status" value="1"/>
</dbReference>
<gene>
    <name evidence="3" type="ORF">FPL14_14940</name>
</gene>
<dbReference type="SMART" id="SM00530">
    <property type="entry name" value="HTH_XRE"/>
    <property type="match status" value="1"/>
</dbReference>
<dbReference type="SUPFAM" id="SSF49367">
    <property type="entry name" value="Superoxide reductase-like"/>
    <property type="match status" value="1"/>
</dbReference>
<protein>
    <submittedName>
        <fullName evidence="3">Helix-turn-helix domain-containing protein</fullName>
    </submittedName>
</protein>
<reference evidence="3 4" key="1">
    <citation type="submission" date="2019-07" db="EMBL/GenBank/DDBJ databases">
        <authorList>
            <person name="Kim J.K."/>
            <person name="Cheong H.-M."/>
            <person name="Choi Y."/>
            <person name="Hwang K.J."/>
            <person name="Lee S."/>
            <person name="Choi C."/>
        </authorList>
    </citation>
    <scope>NUCLEOTIDE SEQUENCE [LARGE SCALE GENOMIC DNA]</scope>
    <source>
        <strain evidence="3 4">KS 22</strain>
    </source>
</reference>
<dbReference type="PANTHER" id="PTHR46558">
    <property type="entry name" value="TRACRIPTIONAL REGULATORY PROTEIN-RELATED-RELATED"/>
    <property type="match status" value="1"/>
</dbReference>
<keyword evidence="1" id="KW-0238">DNA-binding</keyword>
<proteinExistence type="predicted"/>
<accession>A0A7G5BZG3</accession>
<keyword evidence="4" id="KW-1185">Reference proteome</keyword>
<dbReference type="GO" id="GO:0016491">
    <property type="term" value="F:oxidoreductase activity"/>
    <property type="evidence" value="ECO:0007669"/>
    <property type="project" value="InterPro"/>
</dbReference>
<dbReference type="RefSeq" id="WP_182303739.1">
    <property type="nucleotide sequence ID" value="NZ_CP041969.1"/>
</dbReference>
<dbReference type="GO" id="GO:0003677">
    <property type="term" value="F:DNA binding"/>
    <property type="evidence" value="ECO:0007669"/>
    <property type="project" value="UniProtKB-KW"/>
</dbReference>
<name>A0A7G5BZG3_9BACL</name>
<feature type="domain" description="HTH cro/C1-type" evidence="2">
    <location>
        <begin position="10"/>
        <end position="64"/>
    </location>
</feature>
<organism evidence="3 4">
    <name type="scientific">Cohnella cholangitidis</name>
    <dbReference type="NCBI Taxonomy" id="2598458"/>
    <lineage>
        <taxon>Bacteria</taxon>
        <taxon>Bacillati</taxon>
        <taxon>Bacillota</taxon>
        <taxon>Bacilli</taxon>
        <taxon>Bacillales</taxon>
        <taxon>Paenibacillaceae</taxon>
        <taxon>Cohnella</taxon>
    </lineage>
</organism>
<evidence type="ECO:0000313" key="3">
    <source>
        <dbReference type="EMBL" id="QMV42347.1"/>
    </source>
</evidence>
<dbReference type="KEGG" id="cchl:FPL14_14940"/>
<dbReference type="Proteomes" id="UP000515679">
    <property type="component" value="Chromosome"/>
</dbReference>
<dbReference type="EMBL" id="CP041969">
    <property type="protein sequence ID" value="QMV42347.1"/>
    <property type="molecule type" value="Genomic_DNA"/>
</dbReference>
<dbReference type="InterPro" id="IPR036073">
    <property type="entry name" value="Desulfoferrodoxin_Fe-bd_dom_sf"/>
</dbReference>
<sequence>MDCKKVGSLILGLRKEKNMAQKDLALLMNISDKTISKWERGLGCPDVSLLSELSKILGVNIEKILSGEINANDQDSGSMKRIRFYSCPSCGNVMTSTGAINLSCCGRIVEPLVSKTGDEEHKITVEEIENDYFVTFQHEMTRDHYISFVAYISYDRLLLIKLYPEQNAELRFPKMYGGTLYSHCTRHGLWRHDINRDKRRLVRSETHW</sequence>
<evidence type="ECO:0000313" key="4">
    <source>
        <dbReference type="Proteomes" id="UP000515679"/>
    </source>
</evidence>
<evidence type="ECO:0000256" key="1">
    <source>
        <dbReference type="ARBA" id="ARBA00023125"/>
    </source>
</evidence>
<dbReference type="Gene3D" id="1.10.260.40">
    <property type="entry name" value="lambda repressor-like DNA-binding domains"/>
    <property type="match status" value="1"/>
</dbReference>
<dbReference type="Gene3D" id="2.60.40.730">
    <property type="entry name" value="SOR catalytic domain"/>
    <property type="match status" value="1"/>
</dbReference>
<dbReference type="PROSITE" id="PS50943">
    <property type="entry name" value="HTH_CROC1"/>
    <property type="match status" value="1"/>
</dbReference>
<dbReference type="CDD" id="cd00093">
    <property type="entry name" value="HTH_XRE"/>
    <property type="match status" value="1"/>
</dbReference>